<keyword evidence="2" id="KW-0238">DNA-binding</keyword>
<dbReference type="InterPro" id="IPR000551">
    <property type="entry name" value="MerR-type_HTH_dom"/>
</dbReference>
<name>A0ABP8Y5G4_9MICO</name>
<proteinExistence type="predicted"/>
<organism evidence="6 7">
    <name type="scientific">Pedococcus ginsenosidimutans</name>
    <dbReference type="NCBI Taxonomy" id="490570"/>
    <lineage>
        <taxon>Bacteria</taxon>
        <taxon>Bacillati</taxon>
        <taxon>Actinomycetota</taxon>
        <taxon>Actinomycetes</taxon>
        <taxon>Micrococcales</taxon>
        <taxon>Intrasporangiaceae</taxon>
        <taxon>Pedococcus</taxon>
    </lineage>
</organism>
<dbReference type="InterPro" id="IPR036724">
    <property type="entry name" value="Cobalamin-bd_sf"/>
</dbReference>
<keyword evidence="3" id="KW-0804">Transcription</keyword>
<dbReference type="SUPFAM" id="SSF52242">
    <property type="entry name" value="Cobalamin (vitamin B12)-binding domain"/>
    <property type="match status" value="1"/>
</dbReference>
<dbReference type="PROSITE" id="PS50937">
    <property type="entry name" value="HTH_MERR_2"/>
    <property type="match status" value="1"/>
</dbReference>
<keyword evidence="1" id="KW-0805">Transcription regulation</keyword>
<accession>A0ABP8Y5G4</accession>
<dbReference type="Pfam" id="PF13411">
    <property type="entry name" value="MerR_1"/>
    <property type="match status" value="1"/>
</dbReference>
<dbReference type="InterPro" id="IPR009061">
    <property type="entry name" value="DNA-bd_dom_put_sf"/>
</dbReference>
<dbReference type="PANTHER" id="PTHR30204:SF67">
    <property type="entry name" value="HTH-TYPE TRANSCRIPTIONAL REGULATOR MLRA-RELATED"/>
    <property type="match status" value="1"/>
</dbReference>
<evidence type="ECO:0000259" key="5">
    <source>
        <dbReference type="PROSITE" id="PS51332"/>
    </source>
</evidence>
<dbReference type="RefSeq" id="WP_345502433.1">
    <property type="nucleotide sequence ID" value="NZ_BAABLO010000004.1"/>
</dbReference>
<dbReference type="InterPro" id="IPR003759">
    <property type="entry name" value="Cbl-bd_cap"/>
</dbReference>
<dbReference type="Gene3D" id="1.10.1660.10">
    <property type="match status" value="1"/>
</dbReference>
<dbReference type="PROSITE" id="PS51332">
    <property type="entry name" value="B12_BINDING"/>
    <property type="match status" value="1"/>
</dbReference>
<dbReference type="SUPFAM" id="SSF46955">
    <property type="entry name" value="Putative DNA-binding domain"/>
    <property type="match status" value="1"/>
</dbReference>
<gene>
    <name evidence="6" type="ORF">GCM10025782_16610</name>
</gene>
<evidence type="ECO:0000259" key="4">
    <source>
        <dbReference type="PROSITE" id="PS50937"/>
    </source>
</evidence>
<evidence type="ECO:0000256" key="2">
    <source>
        <dbReference type="ARBA" id="ARBA00023125"/>
    </source>
</evidence>
<dbReference type="Pfam" id="PF02310">
    <property type="entry name" value="B12-binding"/>
    <property type="match status" value="1"/>
</dbReference>
<dbReference type="Proteomes" id="UP001500556">
    <property type="component" value="Unassembled WGS sequence"/>
</dbReference>
<comment type="caution">
    <text evidence="6">The sequence shown here is derived from an EMBL/GenBank/DDBJ whole genome shotgun (WGS) entry which is preliminary data.</text>
</comment>
<evidence type="ECO:0000313" key="7">
    <source>
        <dbReference type="Proteomes" id="UP001500556"/>
    </source>
</evidence>
<evidence type="ECO:0000313" key="6">
    <source>
        <dbReference type="EMBL" id="GAA4719858.1"/>
    </source>
</evidence>
<dbReference type="InterPro" id="IPR006158">
    <property type="entry name" value="Cobalamin-bd"/>
</dbReference>
<dbReference type="InterPro" id="IPR047057">
    <property type="entry name" value="MerR_fam"/>
</dbReference>
<evidence type="ECO:0000256" key="1">
    <source>
        <dbReference type="ARBA" id="ARBA00023015"/>
    </source>
</evidence>
<reference evidence="7" key="1">
    <citation type="journal article" date="2019" name="Int. J. Syst. Evol. Microbiol.">
        <title>The Global Catalogue of Microorganisms (GCM) 10K type strain sequencing project: providing services to taxonomists for standard genome sequencing and annotation.</title>
        <authorList>
            <consortium name="The Broad Institute Genomics Platform"/>
            <consortium name="The Broad Institute Genome Sequencing Center for Infectious Disease"/>
            <person name="Wu L."/>
            <person name="Ma J."/>
        </authorList>
    </citation>
    <scope>NUCLEOTIDE SEQUENCE [LARGE SCALE GENOMIC DNA]</scope>
    <source>
        <strain evidence="7">JCM 18961</strain>
    </source>
</reference>
<dbReference type="EMBL" id="BAABLO010000004">
    <property type="protein sequence ID" value="GAA4719858.1"/>
    <property type="molecule type" value="Genomic_DNA"/>
</dbReference>
<feature type="domain" description="HTH merR-type" evidence="4">
    <location>
        <begin position="1"/>
        <end position="70"/>
    </location>
</feature>
<dbReference type="CDD" id="cd01104">
    <property type="entry name" value="HTH_MlrA-CarA"/>
    <property type="match status" value="1"/>
</dbReference>
<dbReference type="SMART" id="SM00422">
    <property type="entry name" value="HTH_MERR"/>
    <property type="match status" value="1"/>
</dbReference>
<sequence>MYSIGHAAQLTGVPAATLRVWERRYGLVRPERSEGGYRLYDEHALQVLRAMSALVAAGWAPRTAAAHLLAGAEAFDGPRPAAPPASPASTPWDTTALAQGAVDLDREAVSAALDTAFASPDLEQVLDDWLMPSLERVGSWWRDGLVDVAGEHVVSAAVERRLGATLDAVPVPARGPLVAVGLARGSLHELGVLAFAVALRRLGVDVVYLGADLPPQSWVSLVRARPPAAVVIGAPMVTDVIAVRETVDALRAARPQLPVFVGGSAQDEVGHGTRTLGHAMRRASRTLVEELGAGGAPA</sequence>
<dbReference type="Pfam" id="PF02607">
    <property type="entry name" value="B12-binding_2"/>
    <property type="match status" value="1"/>
</dbReference>
<dbReference type="Gene3D" id="3.40.50.280">
    <property type="entry name" value="Cobalamin-binding domain"/>
    <property type="match status" value="1"/>
</dbReference>
<dbReference type="InterPro" id="IPR036594">
    <property type="entry name" value="Meth_synthase_dom"/>
</dbReference>
<evidence type="ECO:0000256" key="3">
    <source>
        <dbReference type="ARBA" id="ARBA00023163"/>
    </source>
</evidence>
<keyword evidence="7" id="KW-1185">Reference proteome</keyword>
<dbReference type="Gene3D" id="1.10.1240.10">
    <property type="entry name" value="Methionine synthase domain"/>
    <property type="match status" value="1"/>
</dbReference>
<dbReference type="PANTHER" id="PTHR30204">
    <property type="entry name" value="REDOX-CYCLING DRUG-SENSING TRANSCRIPTIONAL ACTIVATOR SOXR"/>
    <property type="match status" value="1"/>
</dbReference>
<feature type="domain" description="B12-binding" evidence="5">
    <location>
        <begin position="175"/>
        <end position="298"/>
    </location>
</feature>
<protein>
    <submittedName>
        <fullName evidence="6">Cobalamin-dependent protein</fullName>
    </submittedName>
</protein>